<feature type="region of interest" description="Disordered" evidence="1">
    <location>
        <begin position="142"/>
        <end position="167"/>
    </location>
</feature>
<evidence type="ECO:0000313" key="3">
    <source>
        <dbReference type="Proteomes" id="UP000800096"/>
    </source>
</evidence>
<evidence type="ECO:0000256" key="1">
    <source>
        <dbReference type="SAM" id="MobiDB-lite"/>
    </source>
</evidence>
<gene>
    <name evidence="2" type="ORF">BDU57DRAFT_543495</name>
</gene>
<name>A0A6A5Q8R0_AMPQU</name>
<dbReference type="Proteomes" id="UP000800096">
    <property type="component" value="Unassembled WGS sequence"/>
</dbReference>
<evidence type="ECO:0000313" key="2">
    <source>
        <dbReference type="EMBL" id="KAF1911116.1"/>
    </source>
</evidence>
<reference evidence="2" key="1">
    <citation type="journal article" date="2020" name="Stud. Mycol.">
        <title>101 Dothideomycetes genomes: a test case for predicting lifestyles and emergence of pathogens.</title>
        <authorList>
            <person name="Haridas S."/>
            <person name="Albert R."/>
            <person name="Binder M."/>
            <person name="Bloem J."/>
            <person name="Labutti K."/>
            <person name="Salamov A."/>
            <person name="Andreopoulos B."/>
            <person name="Baker S."/>
            <person name="Barry K."/>
            <person name="Bills G."/>
            <person name="Bluhm B."/>
            <person name="Cannon C."/>
            <person name="Castanera R."/>
            <person name="Culley D."/>
            <person name="Daum C."/>
            <person name="Ezra D."/>
            <person name="Gonzalez J."/>
            <person name="Henrissat B."/>
            <person name="Kuo A."/>
            <person name="Liang C."/>
            <person name="Lipzen A."/>
            <person name="Lutzoni F."/>
            <person name="Magnuson J."/>
            <person name="Mondo S."/>
            <person name="Nolan M."/>
            <person name="Ohm R."/>
            <person name="Pangilinan J."/>
            <person name="Park H.-J."/>
            <person name="Ramirez L."/>
            <person name="Alfaro M."/>
            <person name="Sun H."/>
            <person name="Tritt A."/>
            <person name="Yoshinaga Y."/>
            <person name="Zwiers L.-H."/>
            <person name="Turgeon B."/>
            <person name="Goodwin S."/>
            <person name="Spatafora J."/>
            <person name="Crous P."/>
            <person name="Grigoriev I."/>
        </authorList>
    </citation>
    <scope>NUCLEOTIDE SEQUENCE</scope>
    <source>
        <strain evidence="2">HMLAC05119</strain>
    </source>
</reference>
<feature type="region of interest" description="Disordered" evidence="1">
    <location>
        <begin position="244"/>
        <end position="276"/>
    </location>
</feature>
<dbReference type="EMBL" id="ML979146">
    <property type="protein sequence ID" value="KAF1911116.1"/>
    <property type="molecule type" value="Genomic_DNA"/>
</dbReference>
<keyword evidence="3" id="KW-1185">Reference proteome</keyword>
<organism evidence="2 3">
    <name type="scientific">Ampelomyces quisqualis</name>
    <name type="common">Powdery mildew agent</name>
    <dbReference type="NCBI Taxonomy" id="50730"/>
    <lineage>
        <taxon>Eukaryota</taxon>
        <taxon>Fungi</taxon>
        <taxon>Dikarya</taxon>
        <taxon>Ascomycota</taxon>
        <taxon>Pezizomycotina</taxon>
        <taxon>Dothideomycetes</taxon>
        <taxon>Pleosporomycetidae</taxon>
        <taxon>Pleosporales</taxon>
        <taxon>Pleosporineae</taxon>
        <taxon>Phaeosphaeriaceae</taxon>
        <taxon>Ampelomyces</taxon>
    </lineage>
</organism>
<accession>A0A6A5Q8R0</accession>
<protein>
    <submittedName>
        <fullName evidence="2">Uncharacterized protein</fullName>
    </submittedName>
</protein>
<sequence length="276" mass="31916">MELKEQHLLQNGTITPREFNFDSTTFERNLKANIRFHTYDKADPATWPLITLDIIDSHCRTGYTGEQILPPYVAYSASVIERLFEKHTKKDLTRDTTTGTLQSRYPCNFGQRDLRKTYVGITANEDALFKQGMAEKLRAEAKPHSSKNAAELPNEARPGFASPMPDRSVRCQKMECVQDRKEKAELMGLLNKQQAKRQILQAEIRELVKRNNEIKAHRGKFQQDDDGQQEAIELRDRLIEKLQEENSRLEGGYKPGTVEDYFSEEEERPVKRARVD</sequence>
<proteinExistence type="predicted"/>
<dbReference type="AlphaFoldDB" id="A0A6A5Q8R0"/>